<feature type="domain" description="PAC" evidence="5">
    <location>
        <begin position="215"/>
        <end position="267"/>
    </location>
</feature>
<dbReference type="NCBIfam" id="TIGR00254">
    <property type="entry name" value="GGDEF"/>
    <property type="match status" value="1"/>
</dbReference>
<dbReference type="InterPro" id="IPR001633">
    <property type="entry name" value="EAL_dom"/>
</dbReference>
<dbReference type="CDD" id="cd01948">
    <property type="entry name" value="EAL"/>
    <property type="match status" value="1"/>
</dbReference>
<evidence type="ECO:0000256" key="2">
    <source>
        <dbReference type="PROSITE-ProRule" id="PRU00169"/>
    </source>
</evidence>
<dbReference type="Pfam" id="PF00563">
    <property type="entry name" value="EAL"/>
    <property type="match status" value="1"/>
</dbReference>
<dbReference type="PROSITE" id="PS50112">
    <property type="entry name" value="PAS"/>
    <property type="match status" value="1"/>
</dbReference>
<evidence type="ECO:0000256" key="1">
    <source>
        <dbReference type="ARBA" id="ARBA00051114"/>
    </source>
</evidence>
<dbReference type="CDD" id="cd00156">
    <property type="entry name" value="REC"/>
    <property type="match status" value="1"/>
</dbReference>
<reference evidence="9" key="1">
    <citation type="submission" date="2019-11" db="EMBL/GenBank/DDBJ databases">
        <title>Isolation and characterization of a novel species in the genus Sulfuriferula.</title>
        <authorList>
            <person name="Mochizuki J."/>
            <person name="Kojima H."/>
            <person name="Fukui M."/>
        </authorList>
    </citation>
    <scope>NUCLEOTIDE SEQUENCE [LARGE SCALE GENOMIC DNA]</scope>
    <source>
        <strain evidence="9">SGTM</strain>
    </source>
</reference>
<dbReference type="InterPro" id="IPR029787">
    <property type="entry name" value="Nucleotide_cyclase"/>
</dbReference>
<evidence type="ECO:0000259" key="5">
    <source>
        <dbReference type="PROSITE" id="PS50113"/>
    </source>
</evidence>
<evidence type="ECO:0000313" key="8">
    <source>
        <dbReference type="EMBL" id="BBP02089.1"/>
    </source>
</evidence>
<dbReference type="SMART" id="SM00052">
    <property type="entry name" value="EAL"/>
    <property type="match status" value="1"/>
</dbReference>
<dbReference type="KEGG" id="sniv:SFSGTM_27970"/>
<dbReference type="AlphaFoldDB" id="A0A809RJJ0"/>
<dbReference type="Pfam" id="PF00072">
    <property type="entry name" value="Response_reg"/>
    <property type="match status" value="1"/>
</dbReference>
<dbReference type="GO" id="GO:0000160">
    <property type="term" value="P:phosphorelay signal transduction system"/>
    <property type="evidence" value="ECO:0007669"/>
    <property type="project" value="InterPro"/>
</dbReference>
<dbReference type="PROSITE" id="PS50110">
    <property type="entry name" value="RESPONSE_REGULATORY"/>
    <property type="match status" value="1"/>
</dbReference>
<gene>
    <name evidence="8" type="ORF">SFSGTM_27970</name>
</gene>
<dbReference type="PROSITE" id="PS50113">
    <property type="entry name" value="PAC"/>
    <property type="match status" value="1"/>
</dbReference>
<dbReference type="Pfam" id="PF00990">
    <property type="entry name" value="GGDEF"/>
    <property type="match status" value="1"/>
</dbReference>
<accession>A0A809RJJ0</accession>
<dbReference type="SUPFAM" id="SSF55785">
    <property type="entry name" value="PYP-like sensor domain (PAS domain)"/>
    <property type="match status" value="1"/>
</dbReference>
<dbReference type="Gene3D" id="3.20.20.450">
    <property type="entry name" value="EAL domain"/>
    <property type="match status" value="1"/>
</dbReference>
<evidence type="ECO:0008006" key="10">
    <source>
        <dbReference type="Google" id="ProtNLM"/>
    </source>
</evidence>
<dbReference type="InterPro" id="IPR035919">
    <property type="entry name" value="EAL_sf"/>
</dbReference>
<dbReference type="PROSITE" id="PS50883">
    <property type="entry name" value="EAL"/>
    <property type="match status" value="1"/>
</dbReference>
<dbReference type="SMART" id="SM00091">
    <property type="entry name" value="PAS"/>
    <property type="match status" value="1"/>
</dbReference>
<dbReference type="InterPro" id="IPR001789">
    <property type="entry name" value="Sig_transdc_resp-reg_receiver"/>
</dbReference>
<dbReference type="CDD" id="cd00130">
    <property type="entry name" value="PAS"/>
    <property type="match status" value="1"/>
</dbReference>
<dbReference type="SMART" id="SM00267">
    <property type="entry name" value="GGDEF"/>
    <property type="match status" value="1"/>
</dbReference>
<dbReference type="Proteomes" id="UP000463939">
    <property type="component" value="Chromosome"/>
</dbReference>
<dbReference type="PROSITE" id="PS50887">
    <property type="entry name" value="GGDEF"/>
    <property type="match status" value="1"/>
</dbReference>
<keyword evidence="9" id="KW-1185">Reference proteome</keyword>
<dbReference type="SUPFAM" id="SSF141868">
    <property type="entry name" value="EAL domain-like"/>
    <property type="match status" value="1"/>
</dbReference>
<feature type="domain" description="GGDEF" evidence="7">
    <location>
        <begin position="299"/>
        <end position="432"/>
    </location>
</feature>
<dbReference type="InterPro" id="IPR000160">
    <property type="entry name" value="GGDEF_dom"/>
</dbReference>
<dbReference type="InterPro" id="IPR013767">
    <property type="entry name" value="PAS_fold"/>
</dbReference>
<dbReference type="GO" id="GO:0071732">
    <property type="term" value="P:cellular response to nitric oxide"/>
    <property type="evidence" value="ECO:0007669"/>
    <property type="project" value="UniProtKB-ARBA"/>
</dbReference>
<dbReference type="FunFam" id="3.30.70.270:FF:000001">
    <property type="entry name" value="Diguanylate cyclase domain protein"/>
    <property type="match status" value="1"/>
</dbReference>
<dbReference type="InterPro" id="IPR035965">
    <property type="entry name" value="PAS-like_dom_sf"/>
</dbReference>
<dbReference type="InterPro" id="IPR011006">
    <property type="entry name" value="CheY-like_superfamily"/>
</dbReference>
<dbReference type="NCBIfam" id="TIGR00229">
    <property type="entry name" value="sensory_box"/>
    <property type="match status" value="1"/>
</dbReference>
<dbReference type="GO" id="GO:0006355">
    <property type="term" value="P:regulation of DNA-templated transcription"/>
    <property type="evidence" value="ECO:0007669"/>
    <property type="project" value="InterPro"/>
</dbReference>
<dbReference type="InterPro" id="IPR052155">
    <property type="entry name" value="Biofilm_reg_signaling"/>
</dbReference>
<dbReference type="Gene3D" id="3.30.70.270">
    <property type="match status" value="1"/>
</dbReference>
<dbReference type="EMBL" id="AP021881">
    <property type="protein sequence ID" value="BBP02089.1"/>
    <property type="molecule type" value="Genomic_DNA"/>
</dbReference>
<name>A0A809RJJ0_9PROT</name>
<organism evidence="8 9">
    <name type="scientific">Sulfuriferula nivalis</name>
    <dbReference type="NCBI Taxonomy" id="2675298"/>
    <lineage>
        <taxon>Bacteria</taxon>
        <taxon>Pseudomonadati</taxon>
        <taxon>Pseudomonadota</taxon>
        <taxon>Betaproteobacteria</taxon>
        <taxon>Nitrosomonadales</taxon>
        <taxon>Sulfuricellaceae</taxon>
        <taxon>Sulfuriferula</taxon>
    </lineage>
</organism>
<feature type="domain" description="EAL" evidence="6">
    <location>
        <begin position="441"/>
        <end position="695"/>
    </location>
</feature>
<feature type="domain" description="Response regulatory" evidence="3">
    <location>
        <begin position="7"/>
        <end position="124"/>
    </location>
</feature>
<dbReference type="PANTHER" id="PTHR44757:SF2">
    <property type="entry name" value="BIOFILM ARCHITECTURE MAINTENANCE PROTEIN MBAA"/>
    <property type="match status" value="1"/>
</dbReference>
<dbReference type="RefSeq" id="WP_162085778.1">
    <property type="nucleotide sequence ID" value="NZ_AP021881.1"/>
</dbReference>
<comment type="caution">
    <text evidence="2">Lacks conserved residue(s) required for the propagation of feature annotation.</text>
</comment>
<dbReference type="InterPro" id="IPR000700">
    <property type="entry name" value="PAS-assoc_C"/>
</dbReference>
<dbReference type="InterPro" id="IPR043128">
    <property type="entry name" value="Rev_trsase/Diguanyl_cyclase"/>
</dbReference>
<dbReference type="CDD" id="cd01949">
    <property type="entry name" value="GGDEF"/>
    <property type="match status" value="1"/>
</dbReference>
<comment type="catalytic activity">
    <reaction evidence="1">
        <text>3',3'-c-di-GMP + H2O = 5'-phosphoguanylyl(3'-&gt;5')guanosine + H(+)</text>
        <dbReference type="Rhea" id="RHEA:24902"/>
        <dbReference type="ChEBI" id="CHEBI:15377"/>
        <dbReference type="ChEBI" id="CHEBI:15378"/>
        <dbReference type="ChEBI" id="CHEBI:58754"/>
        <dbReference type="ChEBI" id="CHEBI:58805"/>
        <dbReference type="EC" id="3.1.4.52"/>
    </reaction>
    <physiologicalReaction direction="left-to-right" evidence="1">
        <dbReference type="Rhea" id="RHEA:24903"/>
    </physiologicalReaction>
</comment>
<dbReference type="SUPFAM" id="SSF55073">
    <property type="entry name" value="Nucleotide cyclase"/>
    <property type="match status" value="1"/>
</dbReference>
<feature type="domain" description="PAS" evidence="4">
    <location>
        <begin position="137"/>
        <end position="210"/>
    </location>
</feature>
<dbReference type="GO" id="GO:0071111">
    <property type="term" value="F:cyclic-guanylate-specific phosphodiesterase activity"/>
    <property type="evidence" value="ECO:0007669"/>
    <property type="project" value="UniProtKB-EC"/>
</dbReference>
<dbReference type="Pfam" id="PF00989">
    <property type="entry name" value="PAS"/>
    <property type="match status" value="1"/>
</dbReference>
<dbReference type="PANTHER" id="PTHR44757">
    <property type="entry name" value="DIGUANYLATE CYCLASE DGCP"/>
    <property type="match status" value="1"/>
</dbReference>
<evidence type="ECO:0000259" key="7">
    <source>
        <dbReference type="PROSITE" id="PS50887"/>
    </source>
</evidence>
<dbReference type="Gene3D" id="3.30.450.20">
    <property type="entry name" value="PAS domain"/>
    <property type="match status" value="1"/>
</dbReference>
<proteinExistence type="predicted"/>
<evidence type="ECO:0000259" key="6">
    <source>
        <dbReference type="PROSITE" id="PS50883"/>
    </source>
</evidence>
<dbReference type="InterPro" id="IPR000014">
    <property type="entry name" value="PAS"/>
</dbReference>
<evidence type="ECO:0000259" key="3">
    <source>
        <dbReference type="PROSITE" id="PS50110"/>
    </source>
</evidence>
<evidence type="ECO:0000313" key="9">
    <source>
        <dbReference type="Proteomes" id="UP000463939"/>
    </source>
</evidence>
<sequence length="697" mass="77095">MDKQDDCVLIIESDPDAAAFISAALVDAKDGPFIVEWITTLQDGIERLKKGKAKAVLLNMFLSDSKGIETFNKLYASNSQVSILVLSDQEHEEVAKLAIQSGAQDYLLTGFIDAHSLSRAIRNVMARQVVEDELFLEKERAQVTLNSIGDAVISTDINGNITYLNMVAEHMTGWSQNEAVGQPFTKVFQLIDGLTREPLPNPMDSAVQKNKTVGIDIDSVLIRRDGVETSIEDSAAPIRDRGGRVIGAVIVFHDVSAIRLMALKMSHQAQHDFLTDLPNRSLLNDRLTQAISQAHRSQKQLAVLFIDLDHFKNINDSLGHLTGDKLLQSVAQRLTACVRSSDTVSRQGGDEFIVLLADVDHPSAAGYSASKILAALLEQHNIDQHELNVTMSIGISIFPDDGEDADTLLKNADAAMYHAKEQGRNNYQFFKQEMNDKVVERLSVENGLRQALARQEFILHFQPKIHFKTGLITGAEALIRWQHPDRGLLHPQQFIKIAEDSGFIIPIGQWMLKTACQQAKDWQHEGLRPIPVSVNISAVEFRHDGLVNNIRNTLAETEIEAKYLEIELTESTLVQDAKSTMITLHALKAIGVKIAIDDFGTGYSSLSNLRQFPIDTLKIDQSFVRDMINDDDDALIVSAIIGLGNNLNFKVSAEGVETQKQLAFLQAERCEEGQGYYFNPPVDAVAFATLLGTNHAA</sequence>
<evidence type="ECO:0000259" key="4">
    <source>
        <dbReference type="PROSITE" id="PS50112"/>
    </source>
</evidence>
<dbReference type="Gene3D" id="3.40.50.2300">
    <property type="match status" value="1"/>
</dbReference>
<dbReference type="FunFam" id="3.20.20.450:FF:000001">
    <property type="entry name" value="Cyclic di-GMP phosphodiesterase yahA"/>
    <property type="match status" value="1"/>
</dbReference>
<protein>
    <recommendedName>
        <fullName evidence="10">Diguanylate cyclase/phosphodiesterase</fullName>
    </recommendedName>
</protein>
<dbReference type="SUPFAM" id="SSF52172">
    <property type="entry name" value="CheY-like"/>
    <property type="match status" value="1"/>
</dbReference>
<dbReference type="SMART" id="SM00448">
    <property type="entry name" value="REC"/>
    <property type="match status" value="1"/>
</dbReference>